<proteinExistence type="predicted"/>
<dbReference type="Proteomes" id="UP000256869">
    <property type="component" value="Unassembled WGS sequence"/>
</dbReference>
<feature type="transmembrane region" description="Helical" evidence="1">
    <location>
        <begin position="164"/>
        <end position="185"/>
    </location>
</feature>
<feature type="transmembrane region" description="Helical" evidence="1">
    <location>
        <begin position="139"/>
        <end position="158"/>
    </location>
</feature>
<dbReference type="Pfam" id="PF06772">
    <property type="entry name" value="LtrA"/>
    <property type="match status" value="1"/>
</dbReference>
<reference evidence="2 3" key="1">
    <citation type="submission" date="2018-07" db="EMBL/GenBank/DDBJ databases">
        <title>Genomic Encyclopedia of Type Strains, Phase III (KMG-III): the genomes of soil and plant-associated and newly described type strains.</title>
        <authorList>
            <person name="Whitman W."/>
        </authorList>
    </citation>
    <scope>NUCLEOTIDE SEQUENCE [LARGE SCALE GENOMIC DNA]</scope>
    <source>
        <strain evidence="2 3">CECT 8236</strain>
    </source>
</reference>
<feature type="transmembrane region" description="Helical" evidence="1">
    <location>
        <begin position="312"/>
        <end position="329"/>
    </location>
</feature>
<evidence type="ECO:0000313" key="2">
    <source>
        <dbReference type="EMBL" id="RED51936.1"/>
    </source>
</evidence>
<keyword evidence="1" id="KW-0812">Transmembrane</keyword>
<feature type="transmembrane region" description="Helical" evidence="1">
    <location>
        <begin position="336"/>
        <end position="355"/>
    </location>
</feature>
<name>A0A3D9HSU6_9BACL</name>
<feature type="transmembrane region" description="Helical" evidence="1">
    <location>
        <begin position="81"/>
        <end position="101"/>
    </location>
</feature>
<dbReference type="InterPro" id="IPR010640">
    <property type="entry name" value="Low_temperature_requirement_A"/>
</dbReference>
<dbReference type="EMBL" id="QRDY01000035">
    <property type="protein sequence ID" value="RED51936.1"/>
    <property type="molecule type" value="Genomic_DNA"/>
</dbReference>
<keyword evidence="3" id="KW-1185">Reference proteome</keyword>
<dbReference type="PANTHER" id="PTHR36840:SF1">
    <property type="entry name" value="BLL5714 PROTEIN"/>
    <property type="match status" value="1"/>
</dbReference>
<dbReference type="AlphaFoldDB" id="A0A3D9HSU6"/>
<accession>A0A3D9HSU6</accession>
<feature type="transmembrane region" description="Helical" evidence="1">
    <location>
        <begin position="48"/>
        <end position="69"/>
    </location>
</feature>
<feature type="transmembrane region" description="Helical" evidence="1">
    <location>
        <begin position="107"/>
        <end position="127"/>
    </location>
</feature>
<feature type="transmembrane region" description="Helical" evidence="1">
    <location>
        <begin position="17"/>
        <end position="36"/>
    </location>
</feature>
<gene>
    <name evidence="2" type="ORF">DFP95_13515</name>
</gene>
<organism evidence="2 3">
    <name type="scientific">Cohnella lupini</name>
    <dbReference type="NCBI Taxonomy" id="1294267"/>
    <lineage>
        <taxon>Bacteria</taxon>
        <taxon>Bacillati</taxon>
        <taxon>Bacillota</taxon>
        <taxon>Bacilli</taxon>
        <taxon>Bacillales</taxon>
        <taxon>Paenibacillaceae</taxon>
        <taxon>Cohnella</taxon>
    </lineage>
</organism>
<feature type="transmembrane region" description="Helical" evidence="1">
    <location>
        <begin position="280"/>
        <end position="300"/>
    </location>
</feature>
<comment type="caution">
    <text evidence="2">The sequence shown here is derived from an EMBL/GenBank/DDBJ whole genome shotgun (WGS) entry which is preliminary data.</text>
</comment>
<dbReference type="PANTHER" id="PTHR36840">
    <property type="entry name" value="BLL5714 PROTEIN"/>
    <property type="match status" value="1"/>
</dbReference>
<keyword evidence="1" id="KW-1133">Transmembrane helix</keyword>
<evidence type="ECO:0000313" key="3">
    <source>
        <dbReference type="Proteomes" id="UP000256869"/>
    </source>
</evidence>
<feature type="transmembrane region" description="Helical" evidence="1">
    <location>
        <begin position="206"/>
        <end position="228"/>
    </location>
</feature>
<feature type="transmembrane region" description="Helical" evidence="1">
    <location>
        <begin position="234"/>
        <end position="253"/>
    </location>
</feature>
<feature type="transmembrane region" description="Helical" evidence="1">
    <location>
        <begin position="361"/>
        <end position="381"/>
    </location>
</feature>
<protein>
    <submittedName>
        <fullName evidence="2">Low temperature requirement protein LtrA</fullName>
    </submittedName>
</protein>
<keyword evidence="1" id="KW-0472">Membrane</keyword>
<evidence type="ECO:0000256" key="1">
    <source>
        <dbReference type="SAM" id="Phobius"/>
    </source>
</evidence>
<sequence length="399" mass="43936">MESALFRSRGTRESGKVSFIELFFDLVFVFAVTQLSHSFLENFTLEGAVRLGLITMAVWWVWIFTAWVINWLNPETKPVRLMLIVLMLLGLIMSTSIPEAFGHSGLYFALAYTIFQVGRTAYTIWVLREGSVELRINFTRILGWLVLSGAFWIAGGFAHESWRLGLWGVALIIEYISPSLGFWLPKLGRTPTQVWDVEGSHMAERCGLFIIIALGESILVTGATFAKLEWSPTHLAAFVVSFAGTVAMWWIYFEMTAKTGHHYIAHSEDPGRVARSAYTYTHLLLVAGIIVAAVADELLLAHPTGHTDAKTAAVILGGPGLYLLGNMLFMKIVASVIPKAYIAGFVALAVLIPFATELTPLLLSAVVAVVLAAVAMWGSVFTERLCRLLPQALNKQAQG</sequence>